<organism evidence="4 5">
    <name type="scientific">Cinnamomum micranthum f. kanehirae</name>
    <dbReference type="NCBI Taxonomy" id="337451"/>
    <lineage>
        <taxon>Eukaryota</taxon>
        <taxon>Viridiplantae</taxon>
        <taxon>Streptophyta</taxon>
        <taxon>Embryophyta</taxon>
        <taxon>Tracheophyta</taxon>
        <taxon>Spermatophyta</taxon>
        <taxon>Magnoliopsida</taxon>
        <taxon>Magnoliidae</taxon>
        <taxon>Laurales</taxon>
        <taxon>Lauraceae</taxon>
        <taxon>Cinnamomum</taxon>
    </lineage>
</organism>
<dbReference type="Pfam" id="PF13041">
    <property type="entry name" value="PPR_2"/>
    <property type="match status" value="3"/>
</dbReference>
<dbReference type="OrthoDB" id="442680at2759"/>
<name>A0A443P1A5_9MAGN</name>
<dbReference type="InterPro" id="IPR046960">
    <property type="entry name" value="PPR_At4g14850-like_plant"/>
</dbReference>
<evidence type="ECO:0000259" key="3">
    <source>
        <dbReference type="Pfam" id="PF14432"/>
    </source>
</evidence>
<dbReference type="GO" id="GO:0003723">
    <property type="term" value="F:RNA binding"/>
    <property type="evidence" value="ECO:0007669"/>
    <property type="project" value="InterPro"/>
</dbReference>
<feature type="repeat" description="PPR" evidence="2">
    <location>
        <begin position="83"/>
        <end position="117"/>
    </location>
</feature>
<sequence>MLQSSYNSNSFSNPSKFQTFIHLLKTSAKTATPLLEVDLLHSQAIKVGFMQNPEVGCGILNLYVKCRSFDSALQLFDLSPKRDVRAWTILIAGYTHTGLSKLALELFCQMQTEGISPNCFTLASILKCCAGAGNLKMGKEAHGWIIRNGIELDVVLENSIIDFYVKCGIFSYARKVFEMMDETDTVSWNIMIGAYLQTGNLEKSMELFKRLPFRDIASWNTMIVGQMRNGFDRTALELLYQMTEIGPLLNEFTFSVALGVVATLEMLELGKQIHAQVLRIGFQSDLFIRNSLIDMYCKCGAMEQATTIFNEMPVCSENMRNPTKFDGLQSNTVSWSMMIAGYIQTGRCEDALNLFCKMHSEGVNVDPFTFTSIISACASAGILEQGKQIHAHIEKCGHKLDVFLASAIIDMYAKCGSIEDARAVFDRAPVRTVVTWTAVLSGYALHGQGREAIQLFELMLKEDIRPNEITFVGILSACSHAGLVEEGHTYFKSMQEEYGIVPDVEHFTCMVDLLGRAGRFDEVKVFICNKGIAHLSVVWQALLSSCRVHNNIEMGKWASKELAELEPDTAGSYVLLSNICATTQRWEEAAKMRKLMQEKGIRKEPGRSWIQLKSKVYTFVVGDRSHPQSAEIYLYLERLLGRIKEMGYSTDTKMVLHDVEEEQREVLLSFHSEKLAIAYGMMSTPCGTPIRVMKNLRVCVDCHTAIKYISRFDGREIMLRDAHRFHRFKNGECSCGDYW</sequence>
<feature type="domain" description="DYW" evidence="3">
    <location>
        <begin position="647"/>
        <end position="739"/>
    </location>
</feature>
<dbReference type="FunFam" id="1.25.40.10:FF:000366">
    <property type="entry name" value="Pentatricopeptide (PPR) repeat-containing protein"/>
    <property type="match status" value="1"/>
</dbReference>
<dbReference type="Pfam" id="PF01535">
    <property type="entry name" value="PPR"/>
    <property type="match status" value="5"/>
</dbReference>
<gene>
    <name evidence="4" type="ORF">CKAN_01338100</name>
</gene>
<dbReference type="GO" id="GO:0008270">
    <property type="term" value="F:zinc ion binding"/>
    <property type="evidence" value="ECO:0007669"/>
    <property type="project" value="InterPro"/>
</dbReference>
<feature type="repeat" description="PPR" evidence="2">
    <location>
        <begin position="331"/>
        <end position="365"/>
    </location>
</feature>
<dbReference type="Pfam" id="PF14432">
    <property type="entry name" value="DYW_deaminase"/>
    <property type="match status" value="1"/>
</dbReference>
<dbReference type="InterPro" id="IPR011990">
    <property type="entry name" value="TPR-like_helical_dom_sf"/>
</dbReference>
<dbReference type="Pfam" id="PF20431">
    <property type="entry name" value="E_motif"/>
    <property type="match status" value="1"/>
</dbReference>
<protein>
    <submittedName>
        <fullName evidence="4">Pentatricopeptide repeat-containing protein, mitochondrial-like protein</fullName>
    </submittedName>
</protein>
<evidence type="ECO:0000313" key="4">
    <source>
        <dbReference type="EMBL" id="RWR84563.1"/>
    </source>
</evidence>
<dbReference type="InterPro" id="IPR032867">
    <property type="entry name" value="DYW_dom"/>
</dbReference>
<evidence type="ECO:0000256" key="1">
    <source>
        <dbReference type="ARBA" id="ARBA00022737"/>
    </source>
</evidence>
<dbReference type="PANTHER" id="PTHR47926">
    <property type="entry name" value="PENTATRICOPEPTIDE REPEAT-CONTAINING PROTEIN"/>
    <property type="match status" value="1"/>
</dbReference>
<dbReference type="NCBIfam" id="TIGR00756">
    <property type="entry name" value="PPR"/>
    <property type="match status" value="5"/>
</dbReference>
<evidence type="ECO:0000313" key="5">
    <source>
        <dbReference type="Proteomes" id="UP000283530"/>
    </source>
</evidence>
<dbReference type="AlphaFoldDB" id="A0A443P1A5"/>
<dbReference type="GO" id="GO:0009451">
    <property type="term" value="P:RNA modification"/>
    <property type="evidence" value="ECO:0007669"/>
    <property type="project" value="InterPro"/>
</dbReference>
<dbReference type="InterPro" id="IPR046848">
    <property type="entry name" value="E_motif"/>
</dbReference>
<accession>A0A443P1A5</accession>
<keyword evidence="1" id="KW-0677">Repeat</keyword>
<dbReference type="Pfam" id="PF20430">
    <property type="entry name" value="Eplus_motif"/>
    <property type="match status" value="1"/>
</dbReference>
<dbReference type="FunFam" id="1.25.40.10:FF:000031">
    <property type="entry name" value="Pentatricopeptide repeat-containing protein mitochondrial"/>
    <property type="match status" value="1"/>
</dbReference>
<reference evidence="4 5" key="1">
    <citation type="journal article" date="2019" name="Nat. Plants">
        <title>Stout camphor tree genome fills gaps in understanding of flowering plant genome evolution.</title>
        <authorList>
            <person name="Chaw S.M."/>
            <person name="Liu Y.C."/>
            <person name="Wu Y.W."/>
            <person name="Wang H.Y."/>
            <person name="Lin C.I."/>
            <person name="Wu C.S."/>
            <person name="Ke H.M."/>
            <person name="Chang L.Y."/>
            <person name="Hsu C.Y."/>
            <person name="Yang H.T."/>
            <person name="Sudianto E."/>
            <person name="Hsu M.H."/>
            <person name="Wu K.P."/>
            <person name="Wang L.N."/>
            <person name="Leebens-Mack J.H."/>
            <person name="Tsai I.J."/>
        </authorList>
    </citation>
    <scope>NUCLEOTIDE SEQUENCE [LARGE SCALE GENOMIC DNA]</scope>
    <source>
        <strain evidence="5">cv. Chaw 1501</strain>
        <tissue evidence="4">Young leaves</tissue>
    </source>
</reference>
<evidence type="ECO:0000256" key="2">
    <source>
        <dbReference type="PROSITE-ProRule" id="PRU00708"/>
    </source>
</evidence>
<dbReference type="EMBL" id="QPKB01000005">
    <property type="protein sequence ID" value="RWR84563.1"/>
    <property type="molecule type" value="Genomic_DNA"/>
</dbReference>
<feature type="repeat" description="PPR" evidence="2">
    <location>
        <begin position="285"/>
        <end position="319"/>
    </location>
</feature>
<proteinExistence type="predicted"/>
<keyword evidence="5" id="KW-1185">Reference proteome</keyword>
<feature type="repeat" description="PPR" evidence="2">
    <location>
        <begin position="184"/>
        <end position="218"/>
    </location>
</feature>
<feature type="repeat" description="PPR" evidence="2">
    <location>
        <begin position="432"/>
        <end position="466"/>
    </location>
</feature>
<dbReference type="InterPro" id="IPR046849">
    <property type="entry name" value="E2_motif"/>
</dbReference>
<dbReference type="Gene3D" id="1.25.40.10">
    <property type="entry name" value="Tetratricopeptide repeat domain"/>
    <property type="match status" value="4"/>
</dbReference>
<dbReference type="Proteomes" id="UP000283530">
    <property type="component" value="Unassembled WGS sequence"/>
</dbReference>
<dbReference type="PROSITE" id="PS51375">
    <property type="entry name" value="PPR"/>
    <property type="match status" value="6"/>
</dbReference>
<dbReference type="STRING" id="337451.A0A443P1A5"/>
<feature type="repeat" description="PPR" evidence="2">
    <location>
        <begin position="366"/>
        <end position="400"/>
    </location>
</feature>
<dbReference type="FunFam" id="1.25.40.10:FF:000682">
    <property type="entry name" value="Pentatricopeptide repeat-containing protein At3g16610"/>
    <property type="match status" value="1"/>
</dbReference>
<dbReference type="PANTHER" id="PTHR47926:SF494">
    <property type="entry name" value="DYW DOMAIN-CONTAINING PROTEIN"/>
    <property type="match status" value="1"/>
</dbReference>
<comment type="caution">
    <text evidence="4">The sequence shown here is derived from an EMBL/GenBank/DDBJ whole genome shotgun (WGS) entry which is preliminary data.</text>
</comment>
<dbReference type="InterPro" id="IPR002885">
    <property type="entry name" value="PPR_rpt"/>
</dbReference>